<dbReference type="CDD" id="cd00761">
    <property type="entry name" value="Glyco_tranf_GTA_type"/>
    <property type="match status" value="1"/>
</dbReference>
<name>A0ABY2Q3L4_9HYPH</name>
<dbReference type="EMBL" id="SSNY01000012">
    <property type="protein sequence ID" value="THF55214.1"/>
    <property type="molecule type" value="Genomic_DNA"/>
</dbReference>
<accession>A0ABY2Q3L4</accession>
<dbReference type="SUPFAM" id="SSF53448">
    <property type="entry name" value="Nucleotide-diphospho-sugar transferases"/>
    <property type="match status" value="1"/>
</dbReference>
<protein>
    <submittedName>
        <fullName evidence="2">Glycosyltransferase family 2 protein</fullName>
    </submittedName>
</protein>
<comment type="caution">
    <text evidence="2">The sequence shown here is derived from an EMBL/GenBank/DDBJ whole genome shotgun (WGS) entry which is preliminary data.</text>
</comment>
<organism evidence="2 3">
    <name type="scientific">Ollibium composti</name>
    <dbReference type="NCBI Taxonomy" id="2675109"/>
    <lineage>
        <taxon>Bacteria</taxon>
        <taxon>Pseudomonadati</taxon>
        <taxon>Pseudomonadota</taxon>
        <taxon>Alphaproteobacteria</taxon>
        <taxon>Hyphomicrobiales</taxon>
        <taxon>Phyllobacteriaceae</taxon>
        <taxon>Ollibium</taxon>
    </lineage>
</organism>
<dbReference type="InterPro" id="IPR001173">
    <property type="entry name" value="Glyco_trans_2-like"/>
</dbReference>
<evidence type="ECO:0000313" key="3">
    <source>
        <dbReference type="Proteomes" id="UP000306441"/>
    </source>
</evidence>
<dbReference type="InterPro" id="IPR029044">
    <property type="entry name" value="Nucleotide-diphossugar_trans"/>
</dbReference>
<dbReference type="InterPro" id="IPR050834">
    <property type="entry name" value="Glycosyltransf_2"/>
</dbReference>
<feature type="domain" description="Glycosyltransferase 2-like" evidence="1">
    <location>
        <begin position="9"/>
        <end position="167"/>
    </location>
</feature>
<gene>
    <name evidence="2" type="ORF">E6C48_18365</name>
</gene>
<dbReference type="Gene3D" id="3.90.550.10">
    <property type="entry name" value="Spore Coat Polysaccharide Biosynthesis Protein SpsA, Chain A"/>
    <property type="match status" value="1"/>
</dbReference>
<sequence length="326" mass="34900">MTDPIRIDVGICTFRRPQLEQTLRSLAGLHVPAGVALRVIVADNDSAPSARALVYALAAGLPFEIVYVHCPASNISLARNACLEAASGDFLIFMDDDQEIVSGDWLTEFLSVANATRADVVLGPVLAIYGEDAPRWMREGDFHSTRPVRVDGKIRTGYSGNTLLRLSSAVVAGRRFSLPLGRSGGEDTDYFTRLHRAGGRIAYAPDAAAREPVPAARASFTWLAKRRFRSGQTHGRLAGEGLSRMAIARECLTATAKAGYCLGAAGLSAFSTARRNHHALRGVLHAGVVVGLLGVDEIQQYGEDVLPEAAIEDPIGGRMEGKRHAA</sequence>
<proteinExistence type="predicted"/>
<dbReference type="Pfam" id="PF00535">
    <property type="entry name" value="Glycos_transf_2"/>
    <property type="match status" value="1"/>
</dbReference>
<dbReference type="RefSeq" id="WP_136359639.1">
    <property type="nucleotide sequence ID" value="NZ_SSNY01000012.1"/>
</dbReference>
<keyword evidence="3" id="KW-1185">Reference proteome</keyword>
<dbReference type="Proteomes" id="UP000306441">
    <property type="component" value="Unassembled WGS sequence"/>
</dbReference>
<reference evidence="2 3" key="1">
    <citation type="submission" date="2019-04" db="EMBL/GenBank/DDBJ databases">
        <title>Mesorhizobium composti sp. nov., isolated from compost.</title>
        <authorList>
            <person name="Lin S.-Y."/>
            <person name="Hameed A."/>
            <person name="Hsieh Y.-T."/>
            <person name="Young C.-C."/>
        </authorList>
    </citation>
    <scope>NUCLEOTIDE SEQUENCE [LARGE SCALE GENOMIC DNA]</scope>
    <source>
        <strain evidence="2 3">CC-YTH430</strain>
    </source>
</reference>
<evidence type="ECO:0000259" key="1">
    <source>
        <dbReference type="Pfam" id="PF00535"/>
    </source>
</evidence>
<dbReference type="PANTHER" id="PTHR43685">
    <property type="entry name" value="GLYCOSYLTRANSFERASE"/>
    <property type="match status" value="1"/>
</dbReference>
<evidence type="ECO:0000313" key="2">
    <source>
        <dbReference type="EMBL" id="THF55214.1"/>
    </source>
</evidence>
<dbReference type="PANTHER" id="PTHR43685:SF2">
    <property type="entry name" value="GLYCOSYLTRANSFERASE 2-LIKE DOMAIN-CONTAINING PROTEIN"/>
    <property type="match status" value="1"/>
</dbReference>